<dbReference type="PANTHER" id="PTHR35336:SF5">
    <property type="entry name" value="ADENOSYLCOBINAMIDE AMIDOHYDROLASE"/>
    <property type="match status" value="1"/>
</dbReference>
<dbReference type="RefSeq" id="WP_120101992.1">
    <property type="nucleotide sequence ID" value="NZ_QKNY01000006.1"/>
</dbReference>
<reference evidence="2 3" key="1">
    <citation type="submission" date="2018-06" db="EMBL/GenBank/DDBJ databases">
        <title>Halonotius sp. F13-13 a new haloarchaeeon isolated from a solar saltern from Isla Cristina, Huelva, Spain.</title>
        <authorList>
            <person name="Duran-Viseras A."/>
            <person name="Sanchez-Porro C."/>
            <person name="Ventosa A."/>
        </authorList>
    </citation>
    <scope>NUCLEOTIDE SEQUENCE [LARGE SCALE GENOMIC DNA]</scope>
    <source>
        <strain evidence="2 3">F13-13</strain>
    </source>
</reference>
<organism evidence="2 3">
    <name type="scientific">Halonotius aquaticus</name>
    <dbReference type="NCBI Taxonomy" id="2216978"/>
    <lineage>
        <taxon>Archaea</taxon>
        <taxon>Methanobacteriati</taxon>
        <taxon>Methanobacteriota</taxon>
        <taxon>Stenosarchaea group</taxon>
        <taxon>Halobacteria</taxon>
        <taxon>Halobacteriales</taxon>
        <taxon>Haloferacaceae</taxon>
        <taxon>Halonotius</taxon>
    </lineage>
</organism>
<proteinExistence type="predicted"/>
<gene>
    <name evidence="2" type="ORF">DM826_04680</name>
</gene>
<protein>
    <submittedName>
        <fullName evidence="2">Adenosylcobinamide amidohydrolase</fullName>
    </submittedName>
</protein>
<dbReference type="AlphaFoldDB" id="A0A3A6PP31"/>
<dbReference type="Pfam" id="PF01955">
    <property type="entry name" value="CbiZ"/>
    <property type="match status" value="1"/>
</dbReference>
<comment type="caution">
    <text evidence="2">The sequence shown here is derived from an EMBL/GenBank/DDBJ whole genome shotgun (WGS) entry which is preliminary data.</text>
</comment>
<name>A0A3A6PP31_9EURY</name>
<keyword evidence="2" id="KW-0378">Hydrolase</keyword>
<evidence type="ECO:0000313" key="2">
    <source>
        <dbReference type="EMBL" id="RJX43977.1"/>
    </source>
</evidence>
<dbReference type="OrthoDB" id="157452at2157"/>
<dbReference type="InterPro" id="IPR002808">
    <property type="entry name" value="AdoCbi_amidolase"/>
</dbReference>
<feature type="compositionally biased region" description="Polar residues" evidence="1">
    <location>
        <begin position="110"/>
        <end position="124"/>
    </location>
</feature>
<sequence>MANGVFETTITDGVLQAGRPDTDWLSTGVDGGRGRADAAYNITVPTGWNDTDLSRYVDRRTAAAGFEIDGPALLTGVEQRHARRAVLDPVEVLVTAGLSNPATLPPQGAAESSTTVEGDSTTPDTTDHYGTINIIVGTTRALPPAALASLLAGVAEAKTATLSHRTDFTGTTSDAVIVGSDPTGEPAQFAGSATMVGQAARACVRDGLTAAVDARYPDGELPRSVADADYGAATTATATVSTLK</sequence>
<accession>A0A3A6PP31</accession>
<dbReference type="GO" id="GO:0016787">
    <property type="term" value="F:hydrolase activity"/>
    <property type="evidence" value="ECO:0007669"/>
    <property type="project" value="UniProtKB-KW"/>
</dbReference>
<keyword evidence="3" id="KW-1185">Reference proteome</keyword>
<dbReference type="Proteomes" id="UP000276588">
    <property type="component" value="Unassembled WGS sequence"/>
</dbReference>
<evidence type="ECO:0000256" key="1">
    <source>
        <dbReference type="SAM" id="MobiDB-lite"/>
    </source>
</evidence>
<feature type="region of interest" description="Disordered" evidence="1">
    <location>
        <begin position="98"/>
        <end position="128"/>
    </location>
</feature>
<dbReference type="EMBL" id="QKNY01000006">
    <property type="protein sequence ID" value="RJX43977.1"/>
    <property type="molecule type" value="Genomic_DNA"/>
</dbReference>
<dbReference type="PANTHER" id="PTHR35336">
    <property type="entry name" value="ADENOSYLCOBINAMIDE AMIDOHYDROLASE"/>
    <property type="match status" value="1"/>
</dbReference>
<dbReference type="InterPro" id="IPR052209">
    <property type="entry name" value="CbiZ"/>
</dbReference>
<evidence type="ECO:0000313" key="3">
    <source>
        <dbReference type="Proteomes" id="UP000276588"/>
    </source>
</evidence>